<evidence type="ECO:0000256" key="4">
    <source>
        <dbReference type="ARBA" id="ARBA00004496"/>
    </source>
</evidence>
<evidence type="ECO:0000256" key="5">
    <source>
        <dbReference type="ARBA" id="ARBA00008372"/>
    </source>
</evidence>
<keyword evidence="9" id="KW-0540">Nuclease</keyword>
<dbReference type="Pfam" id="PF04857">
    <property type="entry name" value="CAF1"/>
    <property type="match status" value="1"/>
</dbReference>
<evidence type="ECO:0000256" key="9">
    <source>
        <dbReference type="ARBA" id="ARBA00022722"/>
    </source>
</evidence>
<dbReference type="InterPro" id="IPR039637">
    <property type="entry name" value="CNOT7/CNOT8/Pop2"/>
</dbReference>
<evidence type="ECO:0000313" key="19">
    <source>
        <dbReference type="EMBL" id="KAK8938266.1"/>
    </source>
</evidence>
<evidence type="ECO:0000256" key="7">
    <source>
        <dbReference type="ARBA" id="ARBA00012161"/>
    </source>
</evidence>
<gene>
    <name evidence="19" type="ORF">KSP40_PGU005967</name>
</gene>
<dbReference type="PANTHER" id="PTHR10797">
    <property type="entry name" value="CCR4-NOT TRANSCRIPTION COMPLEX SUBUNIT"/>
    <property type="match status" value="1"/>
</dbReference>
<evidence type="ECO:0000256" key="16">
    <source>
        <dbReference type="ARBA" id="ARBA00023242"/>
    </source>
</evidence>
<evidence type="ECO:0000256" key="18">
    <source>
        <dbReference type="SAM" id="SignalP"/>
    </source>
</evidence>
<evidence type="ECO:0000256" key="13">
    <source>
        <dbReference type="ARBA" id="ARBA00022884"/>
    </source>
</evidence>
<evidence type="ECO:0000256" key="14">
    <source>
        <dbReference type="ARBA" id="ARBA00023015"/>
    </source>
</evidence>
<keyword evidence="13" id="KW-0694">RNA-binding</keyword>
<comment type="caution">
    <text evidence="19">The sequence shown here is derived from an EMBL/GenBank/DDBJ whole genome shotgun (WGS) entry which is preliminary data.</text>
</comment>
<name>A0ABR2LDX7_9ASPA</name>
<evidence type="ECO:0000256" key="8">
    <source>
        <dbReference type="ARBA" id="ARBA00022490"/>
    </source>
</evidence>
<protein>
    <recommendedName>
        <fullName evidence="7">poly(A)-specific ribonuclease</fullName>
        <ecNumber evidence="7">3.1.13.4</ecNumber>
    </recommendedName>
</protein>
<keyword evidence="12" id="KW-0269">Exonuclease</keyword>
<keyword evidence="18" id="KW-0732">Signal</keyword>
<sequence length="344" mass="38562">MGVHIAIKLLMMGTCIVHKLVTQLTLHSQVPPSPVSGGCAVRAPCSAGSCGCEPQRNLPAAMPSNDRKHRRPTSSLNQEICIRRVWADNLDAEFDLIRNCADRFPFAAIDTEFPGMVHRPRCHPHLLTSSQRYAFLKANVDALHLIQVGLSLSDADGNLPDLGIAGARFIWEFNFRDFDIFRDDYASESIELLRDNGIDFEKNVSRGIDSRCFAELLMSSGLICNDSFVSWVTFHSVYDFGYLIKTLTNRKLPETVEDFLGLVGIFFGDRVFDVKHVIRYCDGLYGGLDRVAKTLRVDRAVGRCHQAGSDSLLTLQTFFQLRRELFLMNGVEKYAGVLHGLELM</sequence>
<comment type="catalytic activity">
    <reaction evidence="1">
        <text>Exonucleolytic cleavage of poly(A) to 5'-AMP.</text>
        <dbReference type="EC" id="3.1.13.4"/>
    </reaction>
</comment>
<dbReference type="InterPro" id="IPR006941">
    <property type="entry name" value="RNase_CAF1"/>
</dbReference>
<comment type="subcellular location">
    <subcellularLocation>
        <location evidence="4">Cytoplasm</location>
    </subcellularLocation>
    <subcellularLocation>
        <location evidence="3">Nucleus</location>
    </subcellularLocation>
</comment>
<evidence type="ECO:0000256" key="6">
    <source>
        <dbReference type="ARBA" id="ARBA00011757"/>
    </source>
</evidence>
<evidence type="ECO:0000313" key="20">
    <source>
        <dbReference type="Proteomes" id="UP001412067"/>
    </source>
</evidence>
<evidence type="ECO:0000256" key="17">
    <source>
        <dbReference type="ARBA" id="ARBA00025148"/>
    </source>
</evidence>
<dbReference type="SUPFAM" id="SSF53098">
    <property type="entry name" value="Ribonuclease H-like"/>
    <property type="match status" value="1"/>
</dbReference>
<dbReference type="InterPro" id="IPR036397">
    <property type="entry name" value="RNaseH_sf"/>
</dbReference>
<dbReference type="Proteomes" id="UP001412067">
    <property type="component" value="Unassembled WGS sequence"/>
</dbReference>
<comment type="subunit">
    <text evidence="6">Component of the CCR4-NOT complex, at least composed of CRR4 and CAF1 proteins.</text>
</comment>
<comment type="cofactor">
    <cofactor evidence="2">
        <name>a divalent metal cation</name>
        <dbReference type="ChEBI" id="CHEBI:60240"/>
    </cofactor>
</comment>
<reference evidence="19 20" key="1">
    <citation type="journal article" date="2022" name="Nat. Plants">
        <title>Genomes of leafy and leafless Platanthera orchids illuminate the evolution of mycoheterotrophy.</title>
        <authorList>
            <person name="Li M.H."/>
            <person name="Liu K.W."/>
            <person name="Li Z."/>
            <person name="Lu H.C."/>
            <person name="Ye Q.L."/>
            <person name="Zhang D."/>
            <person name="Wang J.Y."/>
            <person name="Li Y.F."/>
            <person name="Zhong Z.M."/>
            <person name="Liu X."/>
            <person name="Yu X."/>
            <person name="Liu D.K."/>
            <person name="Tu X.D."/>
            <person name="Liu B."/>
            <person name="Hao Y."/>
            <person name="Liao X.Y."/>
            <person name="Jiang Y.T."/>
            <person name="Sun W.H."/>
            <person name="Chen J."/>
            <person name="Chen Y.Q."/>
            <person name="Ai Y."/>
            <person name="Zhai J.W."/>
            <person name="Wu S.S."/>
            <person name="Zhou Z."/>
            <person name="Hsiao Y.Y."/>
            <person name="Wu W.L."/>
            <person name="Chen Y.Y."/>
            <person name="Lin Y.F."/>
            <person name="Hsu J.L."/>
            <person name="Li C.Y."/>
            <person name="Wang Z.W."/>
            <person name="Zhao X."/>
            <person name="Zhong W.Y."/>
            <person name="Ma X.K."/>
            <person name="Ma L."/>
            <person name="Huang J."/>
            <person name="Chen G.Z."/>
            <person name="Huang M.Z."/>
            <person name="Huang L."/>
            <person name="Peng D.H."/>
            <person name="Luo Y.B."/>
            <person name="Zou S.Q."/>
            <person name="Chen S.P."/>
            <person name="Lan S."/>
            <person name="Tsai W.C."/>
            <person name="Van de Peer Y."/>
            <person name="Liu Z.J."/>
        </authorList>
    </citation>
    <scope>NUCLEOTIDE SEQUENCE [LARGE SCALE GENOMIC DNA]</scope>
    <source>
        <strain evidence="19">Lor288</strain>
    </source>
</reference>
<evidence type="ECO:0000256" key="11">
    <source>
        <dbReference type="ARBA" id="ARBA00022801"/>
    </source>
</evidence>
<comment type="function">
    <text evidence="17">Ubiquitous transcription factor required for a diverse set of processes. It is a component of the CCR4 complex involved in the control of gene expression.</text>
</comment>
<accession>A0ABR2LDX7</accession>
<keyword evidence="8" id="KW-0963">Cytoplasm</keyword>
<comment type="similarity">
    <text evidence="5">Belongs to the CAF1 family.</text>
</comment>
<keyword evidence="20" id="KW-1185">Reference proteome</keyword>
<dbReference type="EC" id="3.1.13.4" evidence="7"/>
<organism evidence="19 20">
    <name type="scientific">Platanthera guangdongensis</name>
    <dbReference type="NCBI Taxonomy" id="2320717"/>
    <lineage>
        <taxon>Eukaryota</taxon>
        <taxon>Viridiplantae</taxon>
        <taxon>Streptophyta</taxon>
        <taxon>Embryophyta</taxon>
        <taxon>Tracheophyta</taxon>
        <taxon>Spermatophyta</taxon>
        <taxon>Magnoliopsida</taxon>
        <taxon>Liliopsida</taxon>
        <taxon>Asparagales</taxon>
        <taxon>Orchidaceae</taxon>
        <taxon>Orchidoideae</taxon>
        <taxon>Orchideae</taxon>
        <taxon>Orchidinae</taxon>
        <taxon>Platanthera</taxon>
    </lineage>
</organism>
<keyword evidence="15" id="KW-0804">Transcription</keyword>
<proteinExistence type="inferred from homology"/>
<dbReference type="EMBL" id="JBBWWR010000021">
    <property type="protein sequence ID" value="KAK8938266.1"/>
    <property type="molecule type" value="Genomic_DNA"/>
</dbReference>
<dbReference type="Gene3D" id="3.30.420.10">
    <property type="entry name" value="Ribonuclease H-like superfamily/Ribonuclease H"/>
    <property type="match status" value="1"/>
</dbReference>
<feature type="chain" id="PRO_5046773408" description="poly(A)-specific ribonuclease" evidence="18">
    <location>
        <begin position="23"/>
        <end position="344"/>
    </location>
</feature>
<dbReference type="InterPro" id="IPR012337">
    <property type="entry name" value="RNaseH-like_sf"/>
</dbReference>
<evidence type="ECO:0000256" key="15">
    <source>
        <dbReference type="ARBA" id="ARBA00023163"/>
    </source>
</evidence>
<evidence type="ECO:0000256" key="10">
    <source>
        <dbReference type="ARBA" id="ARBA00022723"/>
    </source>
</evidence>
<evidence type="ECO:0000256" key="1">
    <source>
        <dbReference type="ARBA" id="ARBA00001663"/>
    </source>
</evidence>
<evidence type="ECO:0000256" key="2">
    <source>
        <dbReference type="ARBA" id="ARBA00001968"/>
    </source>
</evidence>
<keyword evidence="10" id="KW-0479">Metal-binding</keyword>
<keyword evidence="16" id="KW-0539">Nucleus</keyword>
<evidence type="ECO:0000256" key="3">
    <source>
        <dbReference type="ARBA" id="ARBA00004123"/>
    </source>
</evidence>
<evidence type="ECO:0000256" key="12">
    <source>
        <dbReference type="ARBA" id="ARBA00022839"/>
    </source>
</evidence>
<keyword evidence="14" id="KW-0805">Transcription regulation</keyword>
<feature type="signal peptide" evidence="18">
    <location>
        <begin position="1"/>
        <end position="22"/>
    </location>
</feature>
<keyword evidence="11" id="KW-0378">Hydrolase</keyword>